<dbReference type="SUPFAM" id="SSF159245">
    <property type="entry name" value="AttH-like"/>
    <property type="match status" value="1"/>
</dbReference>
<reference evidence="1" key="1">
    <citation type="journal article" date="2014" name="Front. Microbiol.">
        <title>High frequency of phylogenetically diverse reductive dehalogenase-homologous genes in deep subseafloor sedimentary metagenomes.</title>
        <authorList>
            <person name="Kawai M."/>
            <person name="Futagami T."/>
            <person name="Toyoda A."/>
            <person name="Takaki Y."/>
            <person name="Nishi S."/>
            <person name="Hori S."/>
            <person name="Arai W."/>
            <person name="Tsubouchi T."/>
            <person name="Morono Y."/>
            <person name="Uchiyama I."/>
            <person name="Ito T."/>
            <person name="Fujiyama A."/>
            <person name="Inagaki F."/>
            <person name="Takami H."/>
        </authorList>
    </citation>
    <scope>NUCLEOTIDE SEQUENCE</scope>
    <source>
        <strain evidence="1">Expedition CK06-06</strain>
    </source>
</reference>
<feature type="non-terminal residue" evidence="1">
    <location>
        <position position="1"/>
    </location>
</feature>
<dbReference type="AlphaFoldDB" id="X0UC93"/>
<protein>
    <submittedName>
        <fullName evidence="1">Uncharacterized protein</fullName>
    </submittedName>
</protein>
<evidence type="ECO:0000313" key="1">
    <source>
        <dbReference type="EMBL" id="GAF96936.1"/>
    </source>
</evidence>
<proteinExistence type="predicted"/>
<gene>
    <name evidence="1" type="ORF">S01H1_24603</name>
</gene>
<sequence length="164" mass="19500">IGYHDHNWITFNLVRVVEYWHWGRVYSDNFTIIYAYIKCNKKMDNYPINILMIAKGEEIIHSTGEFEFIQKGFTYNEKAGNKYTNSITFKLSDRQSISLNVQKIIDADNLLFELSPILRFLAKNVLRIKPGYFRLKSEYLIDYFHQGKIYKEKGDTLHEMVIVK</sequence>
<dbReference type="EMBL" id="BARS01014799">
    <property type="protein sequence ID" value="GAF96936.1"/>
    <property type="molecule type" value="Genomic_DNA"/>
</dbReference>
<name>X0UC93_9ZZZZ</name>
<comment type="caution">
    <text evidence="1">The sequence shown here is derived from an EMBL/GenBank/DDBJ whole genome shotgun (WGS) entry which is preliminary data.</text>
</comment>
<organism evidence="1">
    <name type="scientific">marine sediment metagenome</name>
    <dbReference type="NCBI Taxonomy" id="412755"/>
    <lineage>
        <taxon>unclassified sequences</taxon>
        <taxon>metagenomes</taxon>
        <taxon>ecological metagenomes</taxon>
    </lineage>
</organism>
<accession>X0UC93</accession>